<reference evidence="1" key="2">
    <citation type="journal article" date="2022" name="Hortic Res">
        <title>The genome of Dioscorea zingiberensis sheds light on the biosynthesis, origin and evolution of the medicinally important diosgenin saponins.</title>
        <authorList>
            <person name="Li Y."/>
            <person name="Tan C."/>
            <person name="Li Z."/>
            <person name="Guo J."/>
            <person name="Li S."/>
            <person name="Chen X."/>
            <person name="Wang C."/>
            <person name="Dai X."/>
            <person name="Yang H."/>
            <person name="Song W."/>
            <person name="Hou L."/>
            <person name="Xu J."/>
            <person name="Tong Z."/>
            <person name="Xu A."/>
            <person name="Yuan X."/>
            <person name="Wang W."/>
            <person name="Yang Q."/>
            <person name="Chen L."/>
            <person name="Sun Z."/>
            <person name="Wang K."/>
            <person name="Pan B."/>
            <person name="Chen J."/>
            <person name="Bao Y."/>
            <person name="Liu F."/>
            <person name="Qi X."/>
            <person name="Gang D.R."/>
            <person name="Wen J."/>
            <person name="Li J."/>
        </authorList>
    </citation>
    <scope>NUCLEOTIDE SEQUENCE</scope>
    <source>
        <strain evidence="1">Dzin_1.0</strain>
    </source>
</reference>
<comment type="caution">
    <text evidence="1">The sequence shown here is derived from an EMBL/GenBank/DDBJ whole genome shotgun (WGS) entry which is preliminary data.</text>
</comment>
<reference evidence="1" key="1">
    <citation type="submission" date="2021-03" db="EMBL/GenBank/DDBJ databases">
        <authorList>
            <person name="Li Z."/>
            <person name="Yang C."/>
        </authorList>
    </citation>
    <scope>NUCLEOTIDE SEQUENCE</scope>
    <source>
        <strain evidence="1">Dzin_1.0</strain>
        <tissue evidence="1">Leaf</tissue>
    </source>
</reference>
<gene>
    <name evidence="1" type="ORF">J5N97_016882</name>
</gene>
<proteinExistence type="predicted"/>
<sequence>MNRAKVLQGKLSNHDEVFLRELLDKGHLSRKDQPNKGHLSTNVGIVSSCAIADVDAKERVLSSFSRCKAKQRAPPPSKPLSSVHIHPRFNPFLLLEIIYGR</sequence>
<dbReference type="Proteomes" id="UP001085076">
    <property type="component" value="Miscellaneous, Linkage group lg04"/>
</dbReference>
<evidence type="ECO:0000313" key="2">
    <source>
        <dbReference type="Proteomes" id="UP001085076"/>
    </source>
</evidence>
<name>A0A9D5CKU0_9LILI</name>
<organism evidence="1 2">
    <name type="scientific">Dioscorea zingiberensis</name>
    <dbReference type="NCBI Taxonomy" id="325984"/>
    <lineage>
        <taxon>Eukaryota</taxon>
        <taxon>Viridiplantae</taxon>
        <taxon>Streptophyta</taxon>
        <taxon>Embryophyta</taxon>
        <taxon>Tracheophyta</taxon>
        <taxon>Spermatophyta</taxon>
        <taxon>Magnoliopsida</taxon>
        <taxon>Liliopsida</taxon>
        <taxon>Dioscoreales</taxon>
        <taxon>Dioscoreaceae</taxon>
        <taxon>Dioscorea</taxon>
    </lineage>
</organism>
<evidence type="ECO:0000313" key="1">
    <source>
        <dbReference type="EMBL" id="KAJ0974917.1"/>
    </source>
</evidence>
<dbReference type="AlphaFoldDB" id="A0A9D5CKU0"/>
<protein>
    <submittedName>
        <fullName evidence="1">Uncharacterized protein</fullName>
    </submittedName>
</protein>
<keyword evidence="2" id="KW-1185">Reference proteome</keyword>
<dbReference type="EMBL" id="JAGGNH010000004">
    <property type="protein sequence ID" value="KAJ0974917.1"/>
    <property type="molecule type" value="Genomic_DNA"/>
</dbReference>
<accession>A0A9D5CKU0</accession>